<accession>L9VLG2</accession>
<dbReference type="AlphaFoldDB" id="L9VLG2"/>
<sequence>MKRFVIFDRIIRDDDSIRIWDPIHFLKVPVCFNKFCQTRTELTCTVFVCKCFNTLPLKVRWITLILSWSGSRSFRNPHLNELFKCLPSTGLGTASPFCELLCRNGIGSTDEDVVDTLKRRPIRIPLF</sequence>
<keyword evidence="2" id="KW-1185">Reference proteome</keyword>
<dbReference type="Proteomes" id="UP000011599">
    <property type="component" value="Unassembled WGS sequence"/>
</dbReference>
<reference evidence="1 2" key="1">
    <citation type="journal article" date="2014" name="PLoS Genet.">
        <title>Phylogenetically driven sequencing of extremely halophilic archaea reveals strategies for static and dynamic osmo-response.</title>
        <authorList>
            <person name="Becker E.A."/>
            <person name="Seitzer P.M."/>
            <person name="Tritt A."/>
            <person name="Larsen D."/>
            <person name="Krusor M."/>
            <person name="Yao A.I."/>
            <person name="Wu D."/>
            <person name="Madern D."/>
            <person name="Eisen J.A."/>
            <person name="Darling A.E."/>
            <person name="Facciotti M.T."/>
        </authorList>
    </citation>
    <scope>NUCLEOTIDE SEQUENCE [LARGE SCALE GENOMIC DNA]</scope>
    <source>
        <strain evidence="1 2">GA33</strain>
    </source>
</reference>
<gene>
    <name evidence="1" type="ORF">C496_19960</name>
</gene>
<evidence type="ECO:0000313" key="2">
    <source>
        <dbReference type="Proteomes" id="UP000011599"/>
    </source>
</evidence>
<organism evidence="1 2">
    <name type="scientific">Natronorubrum tibetense GA33</name>
    <dbReference type="NCBI Taxonomy" id="1114856"/>
    <lineage>
        <taxon>Archaea</taxon>
        <taxon>Methanobacteriati</taxon>
        <taxon>Methanobacteriota</taxon>
        <taxon>Stenosarchaea group</taxon>
        <taxon>Halobacteria</taxon>
        <taxon>Halobacteriales</taxon>
        <taxon>Natrialbaceae</taxon>
        <taxon>Natronorubrum</taxon>
    </lineage>
</organism>
<name>L9VLG2_9EURY</name>
<comment type="caution">
    <text evidence="1">The sequence shown here is derived from an EMBL/GenBank/DDBJ whole genome shotgun (WGS) entry which is preliminary data.</text>
</comment>
<evidence type="ECO:0000313" key="1">
    <source>
        <dbReference type="EMBL" id="ELY37812.1"/>
    </source>
</evidence>
<proteinExistence type="predicted"/>
<dbReference type="EMBL" id="AOHW01000045">
    <property type="protein sequence ID" value="ELY37812.1"/>
    <property type="molecule type" value="Genomic_DNA"/>
</dbReference>
<protein>
    <submittedName>
        <fullName evidence="1">Uncharacterized protein</fullName>
    </submittedName>
</protein>